<proteinExistence type="predicted"/>
<evidence type="ECO:0000256" key="1">
    <source>
        <dbReference type="SAM" id="SignalP"/>
    </source>
</evidence>
<protein>
    <submittedName>
        <fullName evidence="2">Uncharacterized protein</fullName>
    </submittedName>
</protein>
<dbReference type="Proteomes" id="UP000799324">
    <property type="component" value="Unassembled WGS sequence"/>
</dbReference>
<feature type="signal peptide" evidence="1">
    <location>
        <begin position="1"/>
        <end position="17"/>
    </location>
</feature>
<dbReference type="AlphaFoldDB" id="A0A6A6T4N7"/>
<dbReference type="EMBL" id="MU004373">
    <property type="protein sequence ID" value="KAF2653873.1"/>
    <property type="molecule type" value="Genomic_DNA"/>
</dbReference>
<dbReference type="OrthoDB" id="3799720at2759"/>
<sequence length="782" mass="74184">MAALSLLALGFAAGAKAAPQIKPPVASPVLNVAVAPVAPIIPIGTPVAGVLPLSAGASTQLGNAILTASLGGGVAINNPLTRVTLPSVTPPAAPTFAVPSGAVPSPAVAGGLPPLAVPSGVPPVSIPGGVPPLSVPNGLPPLSVPNGLPPLPVPNGLPPLSIPNPVQALPVPVGAPPLPVPNAPPLAGATIPGAANILNSLALPGGVLPAVSDGIPSTPNPPVGSLGSLPLPGSVAVPPTPDTDPVYQAVCKVGASVVNLILAAFTKVPGVVSSILPSVGSPVPSIPNVGSVVPNVGNVVPSLPNVGGVAPNVGSLPAVGSVANGLPIGKRQLLPAVSSAKPSSSPTPSPVAAIPGGTLSSLTGGLLGGSSSPLGVVTSGTPLGAVTDPLADAANSVGGLTGAVTSGSAPLGIVSGVTGPASGLTGAASGIAGGLAGTSSPLGAVASVASGSTSGLTGGSSPLGAVTGSNGPLGVVSGATAPVSGAVSDPLGTVSQTASGIPIVGGVANNAVGGVTNTVGKVAPNLNPYYALNGIQGTDPVGGLGVGIIATLLGLLKKDPMSLFAPSLPVSTLAQRDIPHLAERTAEFEVPELQRRQLGVPVPSTGSTALPSLSQGIPGVGIGSLVGSGIPGVSPDVAALVGSIGKNIAIPGGNGLGSVTGNILTVLNGIIPNFVFQLPVVQDSVPTFAVLQLLAAINPGKFKDLGTLMTLPALQQASAGIPASDLAFIKTLPASPDPSNLITTVTSYTDNVLTLPGNVANLKASAVALSMKSLGLSVPGLS</sequence>
<reference evidence="2" key="1">
    <citation type="journal article" date="2020" name="Stud. Mycol.">
        <title>101 Dothideomycetes genomes: a test case for predicting lifestyles and emergence of pathogens.</title>
        <authorList>
            <person name="Haridas S."/>
            <person name="Albert R."/>
            <person name="Binder M."/>
            <person name="Bloem J."/>
            <person name="Labutti K."/>
            <person name="Salamov A."/>
            <person name="Andreopoulos B."/>
            <person name="Baker S."/>
            <person name="Barry K."/>
            <person name="Bills G."/>
            <person name="Bluhm B."/>
            <person name="Cannon C."/>
            <person name="Castanera R."/>
            <person name="Culley D."/>
            <person name="Daum C."/>
            <person name="Ezra D."/>
            <person name="Gonzalez J."/>
            <person name="Henrissat B."/>
            <person name="Kuo A."/>
            <person name="Liang C."/>
            <person name="Lipzen A."/>
            <person name="Lutzoni F."/>
            <person name="Magnuson J."/>
            <person name="Mondo S."/>
            <person name="Nolan M."/>
            <person name="Ohm R."/>
            <person name="Pangilinan J."/>
            <person name="Park H.-J."/>
            <person name="Ramirez L."/>
            <person name="Alfaro M."/>
            <person name="Sun H."/>
            <person name="Tritt A."/>
            <person name="Yoshinaga Y."/>
            <person name="Zwiers L.-H."/>
            <person name="Turgeon B."/>
            <person name="Goodwin S."/>
            <person name="Spatafora J."/>
            <person name="Crous P."/>
            <person name="Grigoriev I."/>
        </authorList>
    </citation>
    <scope>NUCLEOTIDE SEQUENCE</scope>
    <source>
        <strain evidence="2">CBS 122681</strain>
    </source>
</reference>
<accession>A0A6A6T4N7</accession>
<name>A0A6A6T4N7_9PLEO</name>
<evidence type="ECO:0000313" key="2">
    <source>
        <dbReference type="EMBL" id="KAF2653873.1"/>
    </source>
</evidence>
<feature type="chain" id="PRO_5025661991" evidence="1">
    <location>
        <begin position="18"/>
        <end position="782"/>
    </location>
</feature>
<keyword evidence="3" id="KW-1185">Reference proteome</keyword>
<gene>
    <name evidence="2" type="ORF">K491DRAFT_497779</name>
</gene>
<keyword evidence="1" id="KW-0732">Signal</keyword>
<evidence type="ECO:0000313" key="3">
    <source>
        <dbReference type="Proteomes" id="UP000799324"/>
    </source>
</evidence>
<organism evidence="2 3">
    <name type="scientific">Lophiostoma macrostomum CBS 122681</name>
    <dbReference type="NCBI Taxonomy" id="1314788"/>
    <lineage>
        <taxon>Eukaryota</taxon>
        <taxon>Fungi</taxon>
        <taxon>Dikarya</taxon>
        <taxon>Ascomycota</taxon>
        <taxon>Pezizomycotina</taxon>
        <taxon>Dothideomycetes</taxon>
        <taxon>Pleosporomycetidae</taxon>
        <taxon>Pleosporales</taxon>
        <taxon>Lophiostomataceae</taxon>
        <taxon>Lophiostoma</taxon>
    </lineage>
</organism>